<organism evidence="2 3">
    <name type="scientific">Rotaria magnacalcarata</name>
    <dbReference type="NCBI Taxonomy" id="392030"/>
    <lineage>
        <taxon>Eukaryota</taxon>
        <taxon>Metazoa</taxon>
        <taxon>Spiralia</taxon>
        <taxon>Gnathifera</taxon>
        <taxon>Rotifera</taxon>
        <taxon>Eurotatoria</taxon>
        <taxon>Bdelloidea</taxon>
        <taxon>Philodinida</taxon>
        <taxon>Philodinidae</taxon>
        <taxon>Rotaria</taxon>
    </lineage>
</organism>
<dbReference type="Proteomes" id="UP000681720">
    <property type="component" value="Unassembled WGS sequence"/>
</dbReference>
<sequence length="35" mass="3694">MADVTSDDDDSDSVSEAVEGDNSTNDQDVDESSDQ</sequence>
<dbReference type="EMBL" id="CAJOBJ010382855">
    <property type="protein sequence ID" value="CAF5228035.1"/>
    <property type="molecule type" value="Genomic_DNA"/>
</dbReference>
<feature type="non-terminal residue" evidence="2">
    <location>
        <position position="35"/>
    </location>
</feature>
<comment type="caution">
    <text evidence="2">The sequence shown here is derived from an EMBL/GenBank/DDBJ whole genome shotgun (WGS) entry which is preliminary data.</text>
</comment>
<dbReference type="AlphaFoldDB" id="A0A8S3KDN0"/>
<evidence type="ECO:0000256" key="1">
    <source>
        <dbReference type="SAM" id="MobiDB-lite"/>
    </source>
</evidence>
<proteinExistence type="predicted"/>
<reference evidence="2" key="1">
    <citation type="submission" date="2021-02" db="EMBL/GenBank/DDBJ databases">
        <authorList>
            <person name="Nowell W R."/>
        </authorList>
    </citation>
    <scope>NUCLEOTIDE SEQUENCE</scope>
</reference>
<feature type="region of interest" description="Disordered" evidence="1">
    <location>
        <begin position="1"/>
        <end position="35"/>
    </location>
</feature>
<accession>A0A8S3KDN0</accession>
<feature type="compositionally biased region" description="Acidic residues" evidence="1">
    <location>
        <begin position="1"/>
        <end position="13"/>
    </location>
</feature>
<evidence type="ECO:0000313" key="2">
    <source>
        <dbReference type="EMBL" id="CAF5228035.1"/>
    </source>
</evidence>
<protein>
    <submittedName>
        <fullName evidence="2">Uncharacterized protein</fullName>
    </submittedName>
</protein>
<evidence type="ECO:0000313" key="3">
    <source>
        <dbReference type="Proteomes" id="UP000681720"/>
    </source>
</evidence>
<name>A0A8S3KDN0_9BILA</name>
<gene>
    <name evidence="2" type="ORF">GIL414_LOCUS87941</name>
</gene>